<keyword evidence="2" id="KW-0548">Nucleotidyltransferase</keyword>
<accession>A0A0B4X847</accession>
<dbReference type="InterPro" id="IPR000477">
    <property type="entry name" value="RT_dom"/>
</dbReference>
<dbReference type="Gene3D" id="3.30.70.270">
    <property type="match status" value="1"/>
</dbReference>
<evidence type="ECO:0000313" key="3">
    <source>
        <dbReference type="Proteomes" id="UP000031368"/>
    </source>
</evidence>
<dbReference type="EMBL" id="CP006880">
    <property type="protein sequence ID" value="AJD44184.1"/>
    <property type="molecule type" value="Genomic_DNA"/>
</dbReference>
<dbReference type="InterPro" id="IPR043128">
    <property type="entry name" value="Rev_trsase/Diguanyl_cyclase"/>
</dbReference>
<dbReference type="Pfam" id="PF00078">
    <property type="entry name" value="RVT_1"/>
    <property type="match status" value="1"/>
</dbReference>
<keyword evidence="3" id="KW-1185">Reference proteome</keyword>
<reference evidence="2 3" key="1">
    <citation type="submission" date="2013-11" db="EMBL/GenBank/DDBJ databases">
        <title>Complete genome sequence of Rhizobium gallicum bv. gallicum R602.</title>
        <authorList>
            <person name="Bustos P."/>
            <person name="Santamaria R.I."/>
            <person name="Lozano L."/>
            <person name="Acosta J.L."/>
            <person name="Ormeno-Orrillo E."/>
            <person name="Rogel M.A."/>
            <person name="Romero D."/>
            <person name="Cevallos M.A."/>
            <person name="Martinez-Romero E."/>
            <person name="Gonzalez V."/>
        </authorList>
    </citation>
    <scope>NUCLEOTIDE SEQUENCE [LARGE SCALE GENOMIC DNA]</scope>
    <source>
        <strain evidence="2 3">R602</strain>
        <plasmid evidence="2 3">pRgalR602c</plasmid>
    </source>
</reference>
<dbReference type="SMR" id="A0A0B4X847"/>
<gene>
    <name evidence="2" type="ORF">RGR602_PC00137</name>
</gene>
<evidence type="ECO:0000313" key="2">
    <source>
        <dbReference type="EMBL" id="AJD44184.1"/>
    </source>
</evidence>
<keyword evidence="2" id="KW-0614">Plasmid</keyword>
<geneLocation type="plasmid" evidence="2 3">
    <name>pRgalR602c</name>
</geneLocation>
<keyword evidence="2" id="KW-0808">Transferase</keyword>
<proteinExistence type="predicted"/>
<dbReference type="GO" id="GO:0003964">
    <property type="term" value="F:RNA-directed DNA polymerase activity"/>
    <property type="evidence" value="ECO:0007669"/>
    <property type="project" value="UniProtKB-KW"/>
</dbReference>
<dbReference type="AlphaFoldDB" id="A0A0B4X847"/>
<dbReference type="Proteomes" id="UP000031368">
    <property type="component" value="Plasmid pRgalR602c"/>
</dbReference>
<protein>
    <submittedName>
        <fullName evidence="2">Reverse transcriptase protein</fullName>
        <ecNumber evidence="2">2.7.7.49</ecNumber>
    </submittedName>
</protein>
<dbReference type="EC" id="2.7.7.49" evidence="2"/>
<feature type="domain" description="Reverse transcriptase" evidence="1">
    <location>
        <begin position="1"/>
        <end position="203"/>
    </location>
</feature>
<keyword evidence="2" id="KW-0695">RNA-directed DNA polymerase</keyword>
<dbReference type="PROSITE" id="PS50878">
    <property type="entry name" value="RT_POL"/>
    <property type="match status" value="1"/>
</dbReference>
<name>A0A0B4X847_9HYPH</name>
<evidence type="ECO:0000259" key="1">
    <source>
        <dbReference type="PROSITE" id="PS50878"/>
    </source>
</evidence>
<dbReference type="HOGENOM" id="CLU_080988_0_0_5"/>
<dbReference type="InterPro" id="IPR043502">
    <property type="entry name" value="DNA/RNA_pol_sf"/>
</dbReference>
<organism evidence="2 3">
    <name type="scientific">Rhizobium gallicum bv. gallicum R602sp</name>
    <dbReference type="NCBI Taxonomy" id="1041138"/>
    <lineage>
        <taxon>Bacteria</taxon>
        <taxon>Pseudomonadati</taxon>
        <taxon>Pseudomonadota</taxon>
        <taxon>Alphaproteobacteria</taxon>
        <taxon>Hyphomicrobiales</taxon>
        <taxon>Rhizobiaceae</taxon>
        <taxon>Rhizobium/Agrobacterium group</taxon>
        <taxon>Rhizobium</taxon>
    </lineage>
</organism>
<dbReference type="SUPFAM" id="SSF56672">
    <property type="entry name" value="DNA/RNA polymerases"/>
    <property type="match status" value="1"/>
</dbReference>
<dbReference type="KEGG" id="rga:RGR602_PC00137"/>
<sequence length="275" mass="31091">MPLAFENFLYSYKKNGKPIYAPNPFGERLGAELKSKVNKAYKFDSFVYHFKDGSHVVALHRHRNNQFFCRIDISKFFYSVQRNRVKRALKDIHVQRPEYYAKWSTVKNPYGAGYVLPYGFVQSPILATLVLAMSPIGVYLRGLPVSITVSIYMDDICLSGNDEAELQSAFDGLLAAVAEAGFTLNDEKTRPPAAQIDIFNCSLTNGKTEVLQDRIDEFFAQDRSAASEEGFKTYCDIVGSMTWRTGHKKKRRRVYFRSLPKPASVVPAATAPQTI</sequence>